<accession>A0A0L6CM69</accession>
<keyword evidence="3" id="KW-1185">Reference proteome</keyword>
<dbReference type="PATRIC" id="fig|1631356.3.peg.3612"/>
<evidence type="ECO:0000259" key="1">
    <source>
        <dbReference type="Pfam" id="PF12680"/>
    </source>
</evidence>
<protein>
    <submittedName>
        <fullName evidence="2">Polyketide cyclase</fullName>
    </submittedName>
</protein>
<organism evidence="2 3">
    <name type="scientific">Luteipulveratus halotolerans</name>
    <dbReference type="NCBI Taxonomy" id="1631356"/>
    <lineage>
        <taxon>Bacteria</taxon>
        <taxon>Bacillati</taxon>
        <taxon>Actinomycetota</taxon>
        <taxon>Actinomycetes</taxon>
        <taxon>Micrococcales</taxon>
        <taxon>Dermacoccaceae</taxon>
        <taxon>Luteipulveratus</taxon>
    </lineage>
</organism>
<evidence type="ECO:0000313" key="2">
    <source>
        <dbReference type="EMBL" id="KNX38623.1"/>
    </source>
</evidence>
<dbReference type="Gene3D" id="3.10.450.50">
    <property type="match status" value="1"/>
</dbReference>
<dbReference type="RefSeq" id="WP_050671109.1">
    <property type="nucleotide sequence ID" value="NZ_LAIR01000002.1"/>
</dbReference>
<name>A0A0L6CM69_9MICO</name>
<dbReference type="Pfam" id="PF12680">
    <property type="entry name" value="SnoaL_2"/>
    <property type="match status" value="1"/>
</dbReference>
<dbReference type="InterPro" id="IPR032710">
    <property type="entry name" value="NTF2-like_dom_sf"/>
</dbReference>
<dbReference type="Proteomes" id="UP000037397">
    <property type="component" value="Unassembled WGS sequence"/>
</dbReference>
<comment type="caution">
    <text evidence="2">The sequence shown here is derived from an EMBL/GenBank/DDBJ whole genome shotgun (WGS) entry which is preliminary data.</text>
</comment>
<feature type="domain" description="SnoaL-like" evidence="1">
    <location>
        <begin position="6"/>
        <end position="67"/>
    </location>
</feature>
<reference evidence="3" key="1">
    <citation type="submission" date="2015-03" db="EMBL/GenBank/DDBJ databases">
        <title>Luteipulveratus halotolerans sp. nov., a novel actinobacterium (Dermacoccaceae) from Sarawak, Malaysia.</title>
        <authorList>
            <person name="Juboi H."/>
            <person name="Basik A."/>
            <person name="Shamsul S.S."/>
            <person name="Arnold P."/>
            <person name="Schmitt E.K."/>
            <person name="Sanglier J.-J."/>
            <person name="Yeo T."/>
        </authorList>
    </citation>
    <scope>NUCLEOTIDE SEQUENCE [LARGE SCALE GENOMIC DNA]</scope>
    <source>
        <strain evidence="3">C296001</strain>
    </source>
</reference>
<dbReference type="EMBL" id="LAIR01000002">
    <property type="protein sequence ID" value="KNX38623.1"/>
    <property type="molecule type" value="Genomic_DNA"/>
</dbReference>
<dbReference type="AlphaFoldDB" id="A0A0L6CM69"/>
<dbReference type="InterPro" id="IPR037401">
    <property type="entry name" value="SnoaL-like"/>
</dbReference>
<sequence length="120" mass="12994">MKDVTTAYLATWNEQDTDARTKLLAESWADNASYTDPLADAAGRDAISATIAAVHEQFPGMVFTLVGEPDHHHRQTRFQWGLGPEGAEPLVIGFDVVVTDDQGRIETVLGFLDRVPAGAA</sequence>
<dbReference type="STRING" id="1631356.VV01_18125"/>
<dbReference type="OrthoDB" id="9808719at2"/>
<proteinExistence type="predicted"/>
<dbReference type="SUPFAM" id="SSF54427">
    <property type="entry name" value="NTF2-like"/>
    <property type="match status" value="1"/>
</dbReference>
<evidence type="ECO:0000313" key="3">
    <source>
        <dbReference type="Proteomes" id="UP000037397"/>
    </source>
</evidence>
<gene>
    <name evidence="2" type="ORF">VV01_18125</name>
</gene>